<dbReference type="InterPro" id="IPR008966">
    <property type="entry name" value="Adhesion_dom_sf"/>
</dbReference>
<dbReference type="EMBL" id="JAQPZS010000027">
    <property type="protein sequence ID" value="MEJ6498281.1"/>
    <property type="molecule type" value="Genomic_DNA"/>
</dbReference>
<organism evidence="6 7">
    <name type="scientific">Pseudoalteromonas lipolytica</name>
    <dbReference type="NCBI Taxonomy" id="570156"/>
    <lineage>
        <taxon>Bacteria</taxon>
        <taxon>Pseudomonadati</taxon>
        <taxon>Pseudomonadota</taxon>
        <taxon>Gammaproteobacteria</taxon>
        <taxon>Alteromonadales</taxon>
        <taxon>Pseudoalteromonadaceae</taxon>
        <taxon>Pseudoalteromonas</taxon>
    </lineage>
</organism>
<dbReference type="SUPFAM" id="SSF49401">
    <property type="entry name" value="Bacterial adhesins"/>
    <property type="match status" value="1"/>
</dbReference>
<comment type="subcellular location">
    <subcellularLocation>
        <location evidence="1">Fimbrium</location>
    </subcellularLocation>
</comment>
<keyword evidence="3 5" id="KW-0732">Signal</keyword>
<gene>
    <name evidence="6" type="ORF">PQI24_19780</name>
</gene>
<keyword evidence="7" id="KW-1185">Reference proteome</keyword>
<dbReference type="PANTHER" id="PTHR33420:SF3">
    <property type="entry name" value="FIMBRIAL SUBUNIT ELFA"/>
    <property type="match status" value="1"/>
</dbReference>
<keyword evidence="4" id="KW-0281">Fimbrium</keyword>
<dbReference type="Pfam" id="PF16970">
    <property type="entry name" value="FimA"/>
    <property type="match status" value="1"/>
</dbReference>
<sequence length="174" mass="18646">MNKSNLTVALIFAATTFSAAHASDGTITFTGRIVDNTCTISNPSGSDFAVNLPSVSRNTLSESGSVAGRTPFTINLSNCSSGNVSTYFESGSTVDFDTGRLVNQTSPESNVQLQLSNSNGEVIALHQPQENSQKVLLQEGEESAQLHYYAEYYSTGSAKPGEFFSTLNYTIKYN</sequence>
<accession>A0ABU8SZ13</accession>
<comment type="caution">
    <text evidence="6">The sequence shown here is derived from an EMBL/GenBank/DDBJ whole genome shotgun (WGS) entry which is preliminary data.</text>
</comment>
<dbReference type="InterPro" id="IPR036937">
    <property type="entry name" value="Adhesion_dom_fimbrial_sf"/>
</dbReference>
<dbReference type="Proteomes" id="UP001377972">
    <property type="component" value="Unassembled WGS sequence"/>
</dbReference>
<name>A0ABU8SZ13_9GAMM</name>
<feature type="chain" id="PRO_5047417364" evidence="5">
    <location>
        <begin position="23"/>
        <end position="174"/>
    </location>
</feature>
<evidence type="ECO:0000256" key="2">
    <source>
        <dbReference type="ARBA" id="ARBA00006671"/>
    </source>
</evidence>
<proteinExistence type="inferred from homology"/>
<comment type="similarity">
    <text evidence="2">Belongs to the fimbrial protein family.</text>
</comment>
<evidence type="ECO:0000256" key="5">
    <source>
        <dbReference type="SAM" id="SignalP"/>
    </source>
</evidence>
<dbReference type="RefSeq" id="WP_339982515.1">
    <property type="nucleotide sequence ID" value="NZ_JAQPZS010000027.1"/>
</dbReference>
<evidence type="ECO:0000256" key="3">
    <source>
        <dbReference type="ARBA" id="ARBA00022729"/>
    </source>
</evidence>
<dbReference type="InterPro" id="IPR039458">
    <property type="entry name" value="FimA-like"/>
</dbReference>
<evidence type="ECO:0000256" key="1">
    <source>
        <dbReference type="ARBA" id="ARBA00004561"/>
    </source>
</evidence>
<evidence type="ECO:0000256" key="4">
    <source>
        <dbReference type="ARBA" id="ARBA00023263"/>
    </source>
</evidence>
<reference evidence="6 7" key="1">
    <citation type="submission" date="2023-01" db="EMBL/GenBank/DDBJ databases">
        <title>Trichodesmium-associated heterotrophic epibiont bacteria.</title>
        <authorList>
            <person name="Cleveland C.S."/>
            <person name="Webb E.A."/>
        </authorList>
    </citation>
    <scope>NUCLEOTIDE SEQUENCE [LARGE SCALE GENOMIC DNA]</scope>
    <source>
        <strain evidence="6 7">USCH2</strain>
    </source>
</reference>
<dbReference type="InterPro" id="IPR050263">
    <property type="entry name" value="Bact_Fimbrial_Adh_Pro"/>
</dbReference>
<dbReference type="PANTHER" id="PTHR33420">
    <property type="entry name" value="FIMBRIAL SUBUNIT ELFA-RELATED"/>
    <property type="match status" value="1"/>
</dbReference>
<feature type="signal peptide" evidence="5">
    <location>
        <begin position="1"/>
        <end position="22"/>
    </location>
</feature>
<evidence type="ECO:0000313" key="6">
    <source>
        <dbReference type="EMBL" id="MEJ6498281.1"/>
    </source>
</evidence>
<dbReference type="Gene3D" id="2.60.40.1090">
    <property type="entry name" value="Fimbrial-type adhesion domain"/>
    <property type="match status" value="1"/>
</dbReference>
<protein>
    <submittedName>
        <fullName evidence="6">Fimbrial protein</fullName>
    </submittedName>
</protein>
<evidence type="ECO:0000313" key="7">
    <source>
        <dbReference type="Proteomes" id="UP001377972"/>
    </source>
</evidence>